<proteinExistence type="predicted"/>
<gene>
    <name evidence="1" type="ORF">BRYFOR_09039</name>
</gene>
<comment type="caution">
    <text evidence="1">The sequence shown here is derived from an EMBL/GenBank/DDBJ whole genome shotgun (WGS) entry which is preliminary data.</text>
</comment>
<dbReference type="RefSeq" id="WP_006863802.1">
    <property type="nucleotide sequence ID" value="NZ_ACCL02000023.1"/>
</dbReference>
<organism evidence="1 2">
    <name type="scientific">Marvinbryantia formatexigens DSM 14469</name>
    <dbReference type="NCBI Taxonomy" id="478749"/>
    <lineage>
        <taxon>Bacteria</taxon>
        <taxon>Bacillati</taxon>
        <taxon>Bacillota</taxon>
        <taxon>Clostridia</taxon>
        <taxon>Lachnospirales</taxon>
        <taxon>Lachnospiraceae</taxon>
        <taxon>Marvinbryantia</taxon>
    </lineage>
</organism>
<dbReference type="OrthoDB" id="86584at2"/>
<dbReference type="NCBIfam" id="NF038110">
    <property type="entry name" value="Lys_methyl_FliB"/>
    <property type="match status" value="1"/>
</dbReference>
<accession>C6LK52</accession>
<protein>
    <recommendedName>
        <fullName evidence="3">Flagellar protein FliB</fullName>
    </recommendedName>
</protein>
<keyword evidence="2" id="KW-1185">Reference proteome</keyword>
<name>C6LK52_9FIRM</name>
<sequence length="373" mass="43890">MLYIRPDYYTEFHCTASACEDTCCAGWQIVIDKKSLKKYKTVKGSFRRRLRRGTDWKEQVFRQKEEKRCAFLNDENLCDLYTALGNANLCRTCRRYPRHIEEFEGVREITLSLSCPEVAKILMQHTAPVTFQTAETARQETYEEFDELLYSMLFDARDVILRILQKRALPVGVRERLSYGIAHDMQSRINRGELFECRQVLEKYQKETAEQFAGERMCEEQADAEGRFAAAKENFRGLFKLELLRQEWDVQLLEVEELLFLGHTAQEYARATAEFQSWLAENYPMWEIQKEQLLVYFVSTYFCGAVYDGQVLPKMKMALLGAETIEEILKARWLKNGQMLDGEDIVDVVYRYSREVEHSDDNLRKIETLPFSF</sequence>
<dbReference type="EMBL" id="ACCL02000023">
    <property type="protein sequence ID" value="EET58933.1"/>
    <property type="molecule type" value="Genomic_DNA"/>
</dbReference>
<dbReference type="Proteomes" id="UP000005561">
    <property type="component" value="Unassembled WGS sequence"/>
</dbReference>
<evidence type="ECO:0000313" key="2">
    <source>
        <dbReference type="Proteomes" id="UP000005561"/>
    </source>
</evidence>
<evidence type="ECO:0008006" key="3">
    <source>
        <dbReference type="Google" id="ProtNLM"/>
    </source>
</evidence>
<dbReference type="eggNOG" id="COG0727">
    <property type="taxonomic scope" value="Bacteria"/>
</dbReference>
<reference evidence="1" key="1">
    <citation type="submission" date="2009-07" db="EMBL/GenBank/DDBJ databases">
        <authorList>
            <person name="Weinstock G."/>
            <person name="Sodergren E."/>
            <person name="Clifton S."/>
            <person name="Fulton L."/>
            <person name="Fulton B."/>
            <person name="Courtney L."/>
            <person name="Fronick C."/>
            <person name="Harrison M."/>
            <person name="Strong C."/>
            <person name="Farmer C."/>
            <person name="Delahaunty K."/>
            <person name="Markovic C."/>
            <person name="Hall O."/>
            <person name="Minx P."/>
            <person name="Tomlinson C."/>
            <person name="Mitreva M."/>
            <person name="Nelson J."/>
            <person name="Hou S."/>
            <person name="Wollam A."/>
            <person name="Pepin K.H."/>
            <person name="Johnson M."/>
            <person name="Bhonagiri V."/>
            <person name="Nash W.E."/>
            <person name="Warren W."/>
            <person name="Chinwalla A."/>
            <person name="Mardis E.R."/>
            <person name="Wilson R.K."/>
        </authorList>
    </citation>
    <scope>NUCLEOTIDE SEQUENCE [LARGE SCALE GENOMIC DNA]</scope>
    <source>
        <strain evidence="1">DSM 14469</strain>
    </source>
</reference>
<dbReference type="STRING" id="168384.SAMN05660368_03999"/>
<evidence type="ECO:0000313" key="1">
    <source>
        <dbReference type="EMBL" id="EET58933.1"/>
    </source>
</evidence>
<dbReference type="AlphaFoldDB" id="C6LK52"/>